<dbReference type="UniPathway" id="UPA00109">
    <property type="reaction ID" value="UER00188"/>
</dbReference>
<dbReference type="AlphaFoldDB" id="A0A212L6Q0"/>
<evidence type="ECO:0000256" key="8">
    <source>
        <dbReference type="ARBA" id="ARBA00022840"/>
    </source>
</evidence>
<dbReference type="GO" id="GO:0016301">
    <property type="term" value="F:kinase activity"/>
    <property type="evidence" value="ECO:0007669"/>
    <property type="project" value="UniProtKB-KW"/>
</dbReference>
<evidence type="ECO:0000256" key="10">
    <source>
        <dbReference type="ARBA" id="ARBA00023152"/>
    </source>
</evidence>
<dbReference type="Pfam" id="PF00224">
    <property type="entry name" value="PK"/>
    <property type="match status" value="1"/>
</dbReference>
<organism evidence="16">
    <name type="scientific">uncultured Desulfovibrio sp</name>
    <dbReference type="NCBI Taxonomy" id="167968"/>
    <lineage>
        <taxon>Bacteria</taxon>
        <taxon>Pseudomonadati</taxon>
        <taxon>Thermodesulfobacteriota</taxon>
        <taxon>Desulfovibrionia</taxon>
        <taxon>Desulfovibrionales</taxon>
        <taxon>Desulfovibrionaceae</taxon>
        <taxon>Desulfovibrio</taxon>
        <taxon>environmental samples</taxon>
    </lineage>
</organism>
<gene>
    <name evidence="16" type="primary">ttuE</name>
    <name evidence="16" type="ORF">KL86DES1_21124</name>
</gene>
<dbReference type="NCBIfam" id="TIGR01064">
    <property type="entry name" value="pyruv_kin"/>
    <property type="match status" value="1"/>
</dbReference>
<dbReference type="SUPFAM" id="SSF50800">
    <property type="entry name" value="PK beta-barrel domain-like"/>
    <property type="match status" value="1"/>
</dbReference>
<dbReference type="InterPro" id="IPR015806">
    <property type="entry name" value="Pyrv_Knase_insert_dom_sf"/>
</dbReference>
<evidence type="ECO:0000256" key="2">
    <source>
        <dbReference type="ARBA" id="ARBA00008663"/>
    </source>
</evidence>
<dbReference type="Gene3D" id="2.40.33.10">
    <property type="entry name" value="PK beta-barrel domain-like"/>
    <property type="match status" value="1"/>
</dbReference>
<dbReference type="InterPro" id="IPR001697">
    <property type="entry name" value="Pyr_Knase"/>
</dbReference>
<evidence type="ECO:0000256" key="5">
    <source>
        <dbReference type="ARBA" id="ARBA00022723"/>
    </source>
</evidence>
<dbReference type="GO" id="GO:0004743">
    <property type="term" value="F:pyruvate kinase activity"/>
    <property type="evidence" value="ECO:0007669"/>
    <property type="project" value="UniProtKB-UniRule"/>
</dbReference>
<keyword evidence="4 13" id="KW-0808">Transferase</keyword>
<keyword evidence="5" id="KW-0479">Metal-binding</keyword>
<dbReference type="GO" id="GO:0000287">
    <property type="term" value="F:magnesium ion binding"/>
    <property type="evidence" value="ECO:0007669"/>
    <property type="project" value="UniProtKB-UniRule"/>
</dbReference>
<dbReference type="PANTHER" id="PTHR11817">
    <property type="entry name" value="PYRUVATE KINASE"/>
    <property type="match status" value="1"/>
</dbReference>
<dbReference type="PRINTS" id="PR01050">
    <property type="entry name" value="PYRUVTKNASE"/>
</dbReference>
<evidence type="ECO:0000256" key="13">
    <source>
        <dbReference type="RuleBase" id="RU000504"/>
    </source>
</evidence>
<evidence type="ECO:0000256" key="7">
    <source>
        <dbReference type="ARBA" id="ARBA00022777"/>
    </source>
</evidence>
<evidence type="ECO:0000256" key="9">
    <source>
        <dbReference type="ARBA" id="ARBA00022842"/>
    </source>
</evidence>
<dbReference type="GO" id="GO:0030955">
    <property type="term" value="F:potassium ion binding"/>
    <property type="evidence" value="ECO:0007669"/>
    <property type="project" value="UniProtKB-UniRule"/>
</dbReference>
<keyword evidence="10 13" id="KW-0324">Glycolysis</keyword>
<dbReference type="InterPro" id="IPR036918">
    <property type="entry name" value="Pyrv_Knase_C_sf"/>
</dbReference>
<evidence type="ECO:0000256" key="4">
    <source>
        <dbReference type="ARBA" id="ARBA00022679"/>
    </source>
</evidence>
<protein>
    <recommendedName>
        <fullName evidence="3 12">Pyruvate kinase</fullName>
        <ecNumber evidence="3 12">2.7.1.40</ecNumber>
    </recommendedName>
</protein>
<dbReference type="EC" id="2.7.1.40" evidence="3 12"/>
<dbReference type="InterPro" id="IPR040442">
    <property type="entry name" value="Pyrv_kinase-like_dom_sf"/>
</dbReference>
<keyword evidence="7 13" id="KW-0418">Kinase</keyword>
<evidence type="ECO:0000256" key="12">
    <source>
        <dbReference type="NCBIfam" id="TIGR01064"/>
    </source>
</evidence>
<comment type="similarity">
    <text evidence="2 13">Belongs to the pyruvate kinase family.</text>
</comment>
<reference evidence="16" key="1">
    <citation type="submission" date="2016-08" db="EMBL/GenBank/DDBJ databases">
        <authorList>
            <person name="Seilhamer J.J."/>
        </authorList>
    </citation>
    <scope>NUCLEOTIDE SEQUENCE</scope>
    <source>
        <strain evidence="16">86-1</strain>
    </source>
</reference>
<comment type="catalytic activity">
    <reaction evidence="13">
        <text>pyruvate + ATP = phosphoenolpyruvate + ADP + H(+)</text>
        <dbReference type="Rhea" id="RHEA:18157"/>
        <dbReference type="ChEBI" id="CHEBI:15361"/>
        <dbReference type="ChEBI" id="CHEBI:15378"/>
        <dbReference type="ChEBI" id="CHEBI:30616"/>
        <dbReference type="ChEBI" id="CHEBI:58702"/>
        <dbReference type="ChEBI" id="CHEBI:456216"/>
        <dbReference type="EC" id="2.7.1.40"/>
    </reaction>
</comment>
<accession>A0A212L6Q0</accession>
<name>A0A212L6Q0_9BACT</name>
<dbReference type="Gene3D" id="3.40.1380.20">
    <property type="entry name" value="Pyruvate kinase, C-terminal domain"/>
    <property type="match status" value="1"/>
</dbReference>
<sequence length="467" mass="50184">MKAKIIATLGPATNNREQIENLARAGVNIFRLNFSHGDASQFVDTIKNIREVESKLNTVLTIFQDLSGPKIRIGILESPITFAAGDRAFLGPEDDGELPHIPFTIAPVLEAISPGDVLVLADGTLQLLAIEKRGNGFVLEAKNSGLISSRKGLALPGKTVKVPALTEKDRRDLKDGLKLGVDAVALSFVQTPEDILEAKKIIAEHGKAIPVCAKLERRNAVEHLDAILDVADIIMVARGDLGVECPLEDLPGIQKKIIGGCNQRAKPVIVATQMLLSMVSAPSPTRAETTDVANAVLDGADCVMLSEETAIGAHPVETVEYMRRIASKAEDLLVQKNSGKGIIILDTLKPDQFLSQAAHLLADSLSVRAVLSHSISGASGRAIAAKRMGHDVYVLTPSVTTLRYLNFSWGVQPRLVGEQFSSHLERVENFIDANPDFNADDAFVITAGQGKKDTHLTGTNLVKVYVK</sequence>
<evidence type="ECO:0000259" key="14">
    <source>
        <dbReference type="Pfam" id="PF00224"/>
    </source>
</evidence>
<keyword evidence="11 16" id="KW-0670">Pyruvate</keyword>
<feature type="domain" description="Pyruvate kinase barrel" evidence="14">
    <location>
        <begin position="2"/>
        <end position="319"/>
    </location>
</feature>
<keyword evidence="9 13" id="KW-0460">Magnesium</keyword>
<dbReference type="SUPFAM" id="SSF52935">
    <property type="entry name" value="PK C-terminal domain-like"/>
    <property type="match status" value="1"/>
</dbReference>
<evidence type="ECO:0000256" key="6">
    <source>
        <dbReference type="ARBA" id="ARBA00022741"/>
    </source>
</evidence>
<dbReference type="InterPro" id="IPR015813">
    <property type="entry name" value="Pyrv/PenolPyrv_kinase-like_dom"/>
</dbReference>
<dbReference type="Gene3D" id="3.20.20.60">
    <property type="entry name" value="Phosphoenolpyruvate-binding domains"/>
    <property type="match status" value="1"/>
</dbReference>
<dbReference type="RefSeq" id="WP_179980566.1">
    <property type="nucleotide sequence ID" value="NZ_LT608333.1"/>
</dbReference>
<dbReference type="InterPro" id="IPR015795">
    <property type="entry name" value="Pyrv_Knase_C"/>
</dbReference>
<proteinExistence type="inferred from homology"/>
<dbReference type="GO" id="GO:0005524">
    <property type="term" value="F:ATP binding"/>
    <property type="evidence" value="ECO:0007669"/>
    <property type="project" value="UniProtKB-KW"/>
</dbReference>
<evidence type="ECO:0000256" key="3">
    <source>
        <dbReference type="ARBA" id="ARBA00012142"/>
    </source>
</evidence>
<evidence type="ECO:0000256" key="11">
    <source>
        <dbReference type="ARBA" id="ARBA00023317"/>
    </source>
</evidence>
<dbReference type="Pfam" id="PF02887">
    <property type="entry name" value="PK_C"/>
    <property type="match status" value="1"/>
</dbReference>
<evidence type="ECO:0000313" key="16">
    <source>
        <dbReference type="EMBL" id="SCM73198.1"/>
    </source>
</evidence>
<evidence type="ECO:0000256" key="1">
    <source>
        <dbReference type="ARBA" id="ARBA00004997"/>
    </source>
</evidence>
<comment type="pathway">
    <text evidence="1 13">Carbohydrate degradation; glycolysis; pyruvate from D-glyceraldehyde 3-phosphate: step 5/5.</text>
</comment>
<dbReference type="InterPro" id="IPR011037">
    <property type="entry name" value="Pyrv_Knase-like_insert_dom_sf"/>
</dbReference>
<keyword evidence="6" id="KW-0547">Nucleotide-binding</keyword>
<dbReference type="NCBIfam" id="NF004491">
    <property type="entry name" value="PRK05826.1"/>
    <property type="match status" value="1"/>
</dbReference>
<dbReference type="EMBL" id="FMJC01000002">
    <property type="protein sequence ID" value="SCM73198.1"/>
    <property type="molecule type" value="Genomic_DNA"/>
</dbReference>
<dbReference type="SUPFAM" id="SSF51621">
    <property type="entry name" value="Phosphoenolpyruvate/pyruvate domain"/>
    <property type="match status" value="1"/>
</dbReference>
<keyword evidence="8" id="KW-0067">ATP-binding</keyword>
<evidence type="ECO:0000259" key="15">
    <source>
        <dbReference type="Pfam" id="PF02887"/>
    </source>
</evidence>
<feature type="domain" description="Pyruvate kinase C-terminal" evidence="15">
    <location>
        <begin position="355"/>
        <end position="464"/>
    </location>
</feature>
<dbReference type="InterPro" id="IPR015793">
    <property type="entry name" value="Pyrv_Knase_brl"/>
</dbReference>